<feature type="domain" description="AB hydrolase-1" evidence="1">
    <location>
        <begin position="34"/>
        <end position="279"/>
    </location>
</feature>
<dbReference type="PANTHER" id="PTHR43194">
    <property type="entry name" value="HYDROLASE ALPHA/BETA FOLD FAMILY"/>
    <property type="match status" value="1"/>
</dbReference>
<evidence type="ECO:0000259" key="1">
    <source>
        <dbReference type="Pfam" id="PF00561"/>
    </source>
</evidence>
<dbReference type="InterPro" id="IPR000639">
    <property type="entry name" value="Epox_hydrolase-like"/>
</dbReference>
<dbReference type="PANTHER" id="PTHR43194:SF5">
    <property type="entry name" value="PIMELOYL-[ACYL-CARRIER PROTEIN] METHYL ESTER ESTERASE"/>
    <property type="match status" value="1"/>
</dbReference>
<accession>A0ABS7ZEG0</accession>
<dbReference type="Proteomes" id="UP001319870">
    <property type="component" value="Unassembled WGS sequence"/>
</dbReference>
<evidence type="ECO:0000313" key="2">
    <source>
        <dbReference type="EMBL" id="MCA5893417.1"/>
    </source>
</evidence>
<comment type="caution">
    <text evidence="2">The sequence shown here is derived from an EMBL/GenBank/DDBJ whole genome shotgun (WGS) entry which is preliminary data.</text>
</comment>
<dbReference type="GO" id="GO:0016787">
    <property type="term" value="F:hydrolase activity"/>
    <property type="evidence" value="ECO:0007669"/>
    <property type="project" value="UniProtKB-KW"/>
</dbReference>
<dbReference type="EMBL" id="JAIXCQ010000004">
    <property type="protein sequence ID" value="MCA5893417.1"/>
    <property type="molecule type" value="Genomic_DNA"/>
</dbReference>
<dbReference type="InterPro" id="IPR050228">
    <property type="entry name" value="Carboxylesterase_BioH"/>
</dbReference>
<dbReference type="Pfam" id="PF00561">
    <property type="entry name" value="Abhydrolase_1"/>
    <property type="match status" value="1"/>
</dbReference>
<sequence length="301" mass="32120">MTDTTDAADVFSRWTDLTVCGGPVRTYRAGESGPPVLLLHGGMLDTAQGVWRDVAPRLATDHRVHLVDLPRHGASRPWQGRLDDAFYRRFLGGLLDALGLERASLVGLSLGAGIAVGYALDHPERVDAVVAIGPGGIGARRKAQLLTWLTIRTPGLMRLTSRYLARRPALVRRSMADNLTAGEETDGFEEIVALAVAEARAKAEHGEPALDDWMTGAYGPFAMATDLVPDLPGLRVPSLWARGDGDPLVGHEELAAAAAAAPGSRLLTIRDAGHIVTYDQPEETTRLVRAFLAVACGNGRA</sequence>
<dbReference type="PRINTS" id="PR00111">
    <property type="entry name" value="ABHYDROLASE"/>
</dbReference>
<gene>
    <name evidence="2" type="ORF">LEP48_08640</name>
</gene>
<name>A0ABS7ZEG0_9MICO</name>
<keyword evidence="3" id="KW-1185">Reference proteome</keyword>
<protein>
    <submittedName>
        <fullName evidence="2">Alpha/beta hydrolase</fullName>
    </submittedName>
</protein>
<dbReference type="PRINTS" id="PR00412">
    <property type="entry name" value="EPOXHYDRLASE"/>
</dbReference>
<evidence type="ECO:0000313" key="3">
    <source>
        <dbReference type="Proteomes" id="UP001319870"/>
    </source>
</evidence>
<dbReference type="Gene3D" id="3.40.50.1820">
    <property type="entry name" value="alpha/beta hydrolase"/>
    <property type="match status" value="1"/>
</dbReference>
<organism evidence="2 3">
    <name type="scientific">Isoptericola luteus</name>
    <dbReference type="NCBI Taxonomy" id="2879484"/>
    <lineage>
        <taxon>Bacteria</taxon>
        <taxon>Bacillati</taxon>
        <taxon>Actinomycetota</taxon>
        <taxon>Actinomycetes</taxon>
        <taxon>Micrococcales</taxon>
        <taxon>Promicromonosporaceae</taxon>
        <taxon>Isoptericola</taxon>
    </lineage>
</organism>
<dbReference type="SUPFAM" id="SSF53474">
    <property type="entry name" value="alpha/beta-Hydrolases"/>
    <property type="match status" value="1"/>
</dbReference>
<reference evidence="2 3" key="1">
    <citation type="submission" date="2021-09" db="EMBL/GenBank/DDBJ databases">
        <title>Isoptericola luteus sp. nov., a novel bacterium isolated from Harbin, the capital city of Heilongjiang province.</title>
        <authorList>
            <person name="Li J."/>
        </authorList>
    </citation>
    <scope>NUCLEOTIDE SEQUENCE [LARGE SCALE GENOMIC DNA]</scope>
    <source>
        <strain evidence="2 3">NEAU-Y5</strain>
    </source>
</reference>
<proteinExistence type="predicted"/>
<keyword evidence="2" id="KW-0378">Hydrolase</keyword>
<dbReference type="RefSeq" id="WP_225565168.1">
    <property type="nucleotide sequence ID" value="NZ_JAIXCQ010000004.1"/>
</dbReference>
<dbReference type="InterPro" id="IPR029058">
    <property type="entry name" value="AB_hydrolase_fold"/>
</dbReference>
<dbReference type="InterPro" id="IPR000073">
    <property type="entry name" value="AB_hydrolase_1"/>
</dbReference>